<gene>
    <name evidence="3" type="ORF">EDD18DRAFT_1151563</name>
</gene>
<dbReference type="InterPro" id="IPR044926">
    <property type="entry name" value="RGS_subdomain_2"/>
</dbReference>
<evidence type="ECO:0000313" key="3">
    <source>
        <dbReference type="EMBL" id="KAK0499536.1"/>
    </source>
</evidence>
<dbReference type="InterPro" id="IPR036305">
    <property type="entry name" value="RGS_sf"/>
</dbReference>
<dbReference type="Gene3D" id="1.10.167.10">
    <property type="entry name" value="Regulator of G-protein Signalling 4, domain 2"/>
    <property type="match status" value="1"/>
</dbReference>
<dbReference type="PROSITE" id="PS50132">
    <property type="entry name" value="RGS"/>
    <property type="match status" value="1"/>
</dbReference>
<dbReference type="Pfam" id="PF00615">
    <property type="entry name" value="RGS"/>
    <property type="match status" value="1"/>
</dbReference>
<comment type="caution">
    <text evidence="3">The sequence shown here is derived from an EMBL/GenBank/DDBJ whole genome shotgun (WGS) entry which is preliminary data.</text>
</comment>
<evidence type="ECO:0000259" key="2">
    <source>
        <dbReference type="PROSITE" id="PS50132"/>
    </source>
</evidence>
<keyword evidence="1" id="KW-0812">Transmembrane</keyword>
<feature type="transmembrane region" description="Helical" evidence="1">
    <location>
        <begin position="232"/>
        <end position="256"/>
    </location>
</feature>
<keyword evidence="1" id="KW-0472">Membrane</keyword>
<feature type="domain" description="RGS" evidence="2">
    <location>
        <begin position="157"/>
        <end position="219"/>
    </location>
</feature>
<dbReference type="PANTHER" id="PTHR39466:SF1">
    <property type="entry name" value="RGS DOMAIN-CONTAINING PROTEIN"/>
    <property type="match status" value="1"/>
</dbReference>
<evidence type="ECO:0000256" key="1">
    <source>
        <dbReference type="SAM" id="Phobius"/>
    </source>
</evidence>
<evidence type="ECO:0000313" key="4">
    <source>
        <dbReference type="Proteomes" id="UP001175228"/>
    </source>
</evidence>
<proteinExistence type="predicted"/>
<dbReference type="EMBL" id="JAUEPU010000009">
    <property type="protein sequence ID" value="KAK0499536.1"/>
    <property type="molecule type" value="Genomic_DNA"/>
</dbReference>
<name>A0AA39QCW5_9AGAR</name>
<dbReference type="AlphaFoldDB" id="A0AA39QCW5"/>
<accession>A0AA39QCW5</accession>
<keyword evidence="4" id="KW-1185">Reference proteome</keyword>
<protein>
    <recommendedName>
        <fullName evidence="2">RGS domain-containing protein</fullName>
    </recommendedName>
</protein>
<dbReference type="PANTHER" id="PTHR39466">
    <property type="entry name" value="RGS DOMAIN-CONTAINING PROTEIN"/>
    <property type="match status" value="1"/>
</dbReference>
<keyword evidence="1" id="KW-1133">Transmembrane helix</keyword>
<dbReference type="Proteomes" id="UP001175228">
    <property type="component" value="Unassembled WGS sequence"/>
</dbReference>
<feature type="transmembrane region" description="Helical" evidence="1">
    <location>
        <begin position="268"/>
        <end position="288"/>
    </location>
</feature>
<feature type="transmembrane region" description="Helical" evidence="1">
    <location>
        <begin position="400"/>
        <end position="418"/>
    </location>
</feature>
<dbReference type="InterPro" id="IPR016137">
    <property type="entry name" value="RGS"/>
</dbReference>
<sequence length="422" mass="47333">MHRTSKRSREPARSYLAKLHPWAAKLNTRRLAGITLAQVLGGETCSPISFEDFEFYLAFREHSLANLQFVVWYQDYRQRFLKLKNNQSPTYRNESIISFSSLISNISHSKNDMHAETYIPISSSPSKDLDKSLPAPPPVYLPRVLSPIGNDSDQALRDECMNVVSTFLLPGAPKALLLDAGLRDELIKNLATNCDPDVFKPAYEVVYFYLDRTALPQFLAYATPNINLPKQIFFYVLGVLYIVAGIIIAITVISLVPVPPHNNRAWRLLAAFPFAAGTATICAAWHGFCSRIWRRRSVQLHSWELQAASPRSFAYVNSLRGAPADTTRCVGLVCNSTDGTYRRGSFPVCIFRSEEPQIETKLRGSTTITFEVTRPPVFGPEKVVEDTRILAVHQQMMQNCVIVALCAFLMFSAVILPIPGRS</sequence>
<reference evidence="3" key="1">
    <citation type="submission" date="2023-06" db="EMBL/GenBank/DDBJ databases">
        <authorList>
            <consortium name="Lawrence Berkeley National Laboratory"/>
            <person name="Ahrendt S."/>
            <person name="Sahu N."/>
            <person name="Indic B."/>
            <person name="Wong-Bajracharya J."/>
            <person name="Merenyi Z."/>
            <person name="Ke H.-M."/>
            <person name="Monk M."/>
            <person name="Kocsube S."/>
            <person name="Drula E."/>
            <person name="Lipzen A."/>
            <person name="Balint B."/>
            <person name="Henrissat B."/>
            <person name="Andreopoulos B."/>
            <person name="Martin F.M."/>
            <person name="Harder C.B."/>
            <person name="Rigling D."/>
            <person name="Ford K.L."/>
            <person name="Foster G.D."/>
            <person name="Pangilinan J."/>
            <person name="Papanicolaou A."/>
            <person name="Barry K."/>
            <person name="LaButti K."/>
            <person name="Viragh M."/>
            <person name="Koriabine M."/>
            <person name="Yan M."/>
            <person name="Riley R."/>
            <person name="Champramary S."/>
            <person name="Plett K.L."/>
            <person name="Tsai I.J."/>
            <person name="Slot J."/>
            <person name="Sipos G."/>
            <person name="Plett J."/>
            <person name="Nagy L.G."/>
            <person name="Grigoriev I.V."/>
        </authorList>
    </citation>
    <scope>NUCLEOTIDE SEQUENCE</scope>
    <source>
        <strain evidence="3">HWK02</strain>
    </source>
</reference>
<dbReference type="SUPFAM" id="SSF48097">
    <property type="entry name" value="Regulator of G-protein signaling, RGS"/>
    <property type="match status" value="1"/>
</dbReference>
<organism evidence="3 4">
    <name type="scientific">Armillaria luteobubalina</name>
    <dbReference type="NCBI Taxonomy" id="153913"/>
    <lineage>
        <taxon>Eukaryota</taxon>
        <taxon>Fungi</taxon>
        <taxon>Dikarya</taxon>
        <taxon>Basidiomycota</taxon>
        <taxon>Agaricomycotina</taxon>
        <taxon>Agaricomycetes</taxon>
        <taxon>Agaricomycetidae</taxon>
        <taxon>Agaricales</taxon>
        <taxon>Marasmiineae</taxon>
        <taxon>Physalacriaceae</taxon>
        <taxon>Armillaria</taxon>
    </lineage>
</organism>